<dbReference type="InterPro" id="IPR035892">
    <property type="entry name" value="C2_domain_sf"/>
</dbReference>
<evidence type="ECO:0000259" key="10">
    <source>
        <dbReference type="PROSITE" id="PS51412"/>
    </source>
</evidence>
<organism evidence="11 12">
    <name type="scientific">Synaphobranchus kaupii</name>
    <name type="common">Kaup's arrowtooth eel</name>
    <dbReference type="NCBI Taxonomy" id="118154"/>
    <lineage>
        <taxon>Eukaryota</taxon>
        <taxon>Metazoa</taxon>
        <taxon>Chordata</taxon>
        <taxon>Craniata</taxon>
        <taxon>Vertebrata</taxon>
        <taxon>Euteleostomi</taxon>
        <taxon>Actinopterygii</taxon>
        <taxon>Neopterygii</taxon>
        <taxon>Teleostei</taxon>
        <taxon>Anguilliformes</taxon>
        <taxon>Synaphobranchidae</taxon>
        <taxon>Synaphobranchus</taxon>
    </lineage>
</organism>
<evidence type="ECO:0000256" key="2">
    <source>
        <dbReference type="ARBA" id="ARBA00004613"/>
    </source>
</evidence>
<dbReference type="PROSITE" id="PS51412">
    <property type="entry name" value="MACPF_2"/>
    <property type="match status" value="1"/>
</dbReference>
<keyword evidence="5" id="KW-0204">Cytolysis</keyword>
<evidence type="ECO:0000256" key="5">
    <source>
        <dbReference type="ARBA" id="ARBA00022852"/>
    </source>
</evidence>
<evidence type="ECO:0000256" key="3">
    <source>
        <dbReference type="ARBA" id="ARBA00009214"/>
    </source>
</evidence>
<dbReference type="GO" id="GO:0051607">
    <property type="term" value="P:defense response to virus"/>
    <property type="evidence" value="ECO:0007669"/>
    <property type="project" value="TreeGrafter"/>
</dbReference>
<dbReference type="Pfam" id="PF00168">
    <property type="entry name" value="C2"/>
    <property type="match status" value="1"/>
</dbReference>
<dbReference type="SMART" id="SM00239">
    <property type="entry name" value="C2"/>
    <property type="match status" value="1"/>
</dbReference>
<dbReference type="SMART" id="SM00457">
    <property type="entry name" value="MACPF"/>
    <property type="match status" value="1"/>
</dbReference>
<dbReference type="InterPro" id="IPR020863">
    <property type="entry name" value="MACPF_CS"/>
</dbReference>
<dbReference type="GO" id="GO:0001771">
    <property type="term" value="P:immunological synapse formation"/>
    <property type="evidence" value="ECO:0007669"/>
    <property type="project" value="TreeGrafter"/>
</dbReference>
<dbReference type="SUPFAM" id="SSF49562">
    <property type="entry name" value="C2 domain (Calcium/lipid-binding domain, CaLB)"/>
    <property type="match status" value="1"/>
</dbReference>
<evidence type="ECO:0000256" key="1">
    <source>
        <dbReference type="ARBA" id="ARBA00004370"/>
    </source>
</evidence>
<evidence type="ECO:0000256" key="7">
    <source>
        <dbReference type="ARBA" id="ARBA00023157"/>
    </source>
</evidence>
<evidence type="ECO:0000313" key="12">
    <source>
        <dbReference type="Proteomes" id="UP001152622"/>
    </source>
</evidence>
<feature type="domain" description="C2" evidence="9">
    <location>
        <begin position="397"/>
        <end position="514"/>
    </location>
</feature>
<feature type="chain" id="PRO_5040125166" description="Perforin-1-like" evidence="8">
    <location>
        <begin position="25"/>
        <end position="582"/>
    </location>
</feature>
<dbReference type="GO" id="GO:0016020">
    <property type="term" value="C:membrane"/>
    <property type="evidence" value="ECO:0007669"/>
    <property type="project" value="UniProtKB-SubCell"/>
</dbReference>
<evidence type="ECO:0000313" key="11">
    <source>
        <dbReference type="EMBL" id="KAJ8335166.1"/>
    </source>
</evidence>
<keyword evidence="7" id="KW-1015">Disulfide bond</keyword>
<evidence type="ECO:0000256" key="8">
    <source>
        <dbReference type="SAM" id="SignalP"/>
    </source>
</evidence>
<feature type="signal peptide" evidence="8">
    <location>
        <begin position="1"/>
        <end position="24"/>
    </location>
</feature>
<dbReference type="PANTHER" id="PTHR46096">
    <property type="entry name" value="PERFORIN-1"/>
    <property type="match status" value="1"/>
</dbReference>
<keyword evidence="8" id="KW-0732">Signal</keyword>
<comment type="similarity">
    <text evidence="3">Belongs to the complement C6/C7/C8/C9 family.</text>
</comment>
<feature type="domain" description="MACPF" evidence="10">
    <location>
        <begin position="30"/>
        <end position="375"/>
    </location>
</feature>
<protein>
    <recommendedName>
        <fullName evidence="13">Perforin-1-like</fullName>
    </recommendedName>
</protein>
<dbReference type="GO" id="GO:0005576">
    <property type="term" value="C:extracellular region"/>
    <property type="evidence" value="ECO:0007669"/>
    <property type="project" value="UniProtKB-SubCell"/>
</dbReference>
<evidence type="ECO:0000256" key="6">
    <source>
        <dbReference type="ARBA" id="ARBA00023136"/>
    </source>
</evidence>
<reference evidence="11" key="1">
    <citation type="journal article" date="2023" name="Science">
        <title>Genome structures resolve the early diversification of teleost fishes.</title>
        <authorList>
            <person name="Parey E."/>
            <person name="Louis A."/>
            <person name="Montfort J."/>
            <person name="Bouchez O."/>
            <person name="Roques C."/>
            <person name="Iampietro C."/>
            <person name="Lluch J."/>
            <person name="Castinel A."/>
            <person name="Donnadieu C."/>
            <person name="Desvignes T."/>
            <person name="Floi Bucao C."/>
            <person name="Jouanno E."/>
            <person name="Wen M."/>
            <person name="Mejri S."/>
            <person name="Dirks R."/>
            <person name="Jansen H."/>
            <person name="Henkel C."/>
            <person name="Chen W.J."/>
            <person name="Zahm M."/>
            <person name="Cabau C."/>
            <person name="Klopp C."/>
            <person name="Thompson A.W."/>
            <person name="Robinson-Rechavi M."/>
            <person name="Braasch I."/>
            <person name="Lecointre G."/>
            <person name="Bobe J."/>
            <person name="Postlethwait J.H."/>
            <person name="Berthelot C."/>
            <person name="Roest Crollius H."/>
            <person name="Guiguen Y."/>
        </authorList>
    </citation>
    <scope>NUCLEOTIDE SEQUENCE</scope>
    <source>
        <strain evidence="11">WJC10195</strain>
    </source>
</reference>
<keyword evidence="12" id="KW-1185">Reference proteome</keyword>
<keyword evidence="6" id="KW-0472">Membrane</keyword>
<dbReference type="OrthoDB" id="1366754at2759"/>
<dbReference type="InterPro" id="IPR052784">
    <property type="entry name" value="Perforin-1_pore-forming"/>
</dbReference>
<dbReference type="Pfam" id="PF01823">
    <property type="entry name" value="MACPF"/>
    <property type="match status" value="1"/>
</dbReference>
<accession>A0A9Q1EAF9</accession>
<gene>
    <name evidence="11" type="ORF">SKAU_G00408050</name>
</gene>
<dbReference type="GO" id="GO:0031640">
    <property type="term" value="P:killing of cells of another organism"/>
    <property type="evidence" value="ECO:0007669"/>
    <property type="project" value="UniProtKB-KW"/>
</dbReference>
<dbReference type="PANTHER" id="PTHR46096:SF5">
    <property type="entry name" value="PERFORIN 1.2 PRECURSOR-RELATED"/>
    <property type="match status" value="1"/>
</dbReference>
<dbReference type="EMBL" id="JAINUF010000021">
    <property type="protein sequence ID" value="KAJ8335166.1"/>
    <property type="molecule type" value="Genomic_DNA"/>
</dbReference>
<dbReference type="InterPro" id="IPR000008">
    <property type="entry name" value="C2_dom"/>
</dbReference>
<dbReference type="GO" id="GO:0022829">
    <property type="term" value="F:wide pore channel activity"/>
    <property type="evidence" value="ECO:0007669"/>
    <property type="project" value="TreeGrafter"/>
</dbReference>
<keyword evidence="4" id="KW-0964">Secreted</keyword>
<evidence type="ECO:0008006" key="13">
    <source>
        <dbReference type="Google" id="ProtNLM"/>
    </source>
</evidence>
<dbReference type="AlphaFoldDB" id="A0A9Q1EAF9"/>
<dbReference type="PROSITE" id="PS50004">
    <property type="entry name" value="C2"/>
    <property type="match status" value="1"/>
</dbReference>
<comment type="subcellular location">
    <subcellularLocation>
        <location evidence="1">Membrane</location>
    </subcellularLocation>
    <subcellularLocation>
        <location evidence="2">Secreted</location>
    </subcellularLocation>
</comment>
<comment type="caution">
    <text evidence="11">The sequence shown here is derived from an EMBL/GenBank/DDBJ whole genome shotgun (WGS) entry which is preliminary data.</text>
</comment>
<sequence length="582" mass="64629">MEGLWCLMIVGCACHFLSSPGVSGVMINGTPKQCKVAKFVPGYNLAGEGLDIVTMQRKGAYVVNLEGWRRQNGTCTLVQNSYLGNTLQKLPTAMVDWRALSKCKMSVQSKLYESSESLVNDTTSSVTNDWKIGLDIQTAHGVRAGWAFGGTHSREANFAMAKSKKDKYSFTSHEVHCSLYRYRLASQLPLHKDFADSLKSLPKKYNCASKSSYMTLIDTYGTHYITDVHLGGRLKDVTAIRSCKAAMTGLSDTAVMDCLQVEASVSFLQTASLKAEYRRCQAMKKKMRLSQSFNSMFSERHAEVVGGNIKGVDLLFSGRSDSGSYSRWMKSLRTTPDIVLYSLKPLFFLMKERDPVRAGMKRAIGEYIGKKALVKRCSESCRTGNRRSARDRCACICHANSQITANCCPSGPGKATLTVYGLYARKLWGDRMTQTDGSVRVTYANQIKRTSVINNNDNPNWRETFDFGRIELNMAARVYFEVYDEDSSWNSDLLGKCSFPLRQGSASQACYFEYGTFFFSYRVSCGPSLGGTKCQDYIPSPMNPSLAKSFHSRNGFLAGENWETLLAGNSSEGCGFEDHGGE</sequence>
<evidence type="ECO:0000256" key="4">
    <source>
        <dbReference type="ARBA" id="ARBA00022525"/>
    </source>
</evidence>
<evidence type="ECO:0000259" key="9">
    <source>
        <dbReference type="PROSITE" id="PS50004"/>
    </source>
</evidence>
<proteinExistence type="inferred from homology"/>
<dbReference type="PROSITE" id="PS00279">
    <property type="entry name" value="MACPF_1"/>
    <property type="match status" value="1"/>
</dbReference>
<name>A0A9Q1EAF9_SYNKA</name>
<dbReference type="Gene3D" id="2.60.40.150">
    <property type="entry name" value="C2 domain"/>
    <property type="match status" value="1"/>
</dbReference>
<dbReference type="GO" id="GO:0001913">
    <property type="term" value="P:T cell mediated cytotoxicity"/>
    <property type="evidence" value="ECO:0007669"/>
    <property type="project" value="TreeGrafter"/>
</dbReference>
<dbReference type="InterPro" id="IPR020864">
    <property type="entry name" value="MACPF"/>
</dbReference>
<dbReference type="Proteomes" id="UP001152622">
    <property type="component" value="Chromosome 21"/>
</dbReference>